<name>A0A3R8UMT6_9FLAO</name>
<dbReference type="InterPro" id="IPR036388">
    <property type="entry name" value="WH-like_DNA-bd_sf"/>
</dbReference>
<evidence type="ECO:0000259" key="1">
    <source>
        <dbReference type="Pfam" id="PF03551"/>
    </source>
</evidence>
<proteinExistence type="predicted"/>
<dbReference type="AlphaFoldDB" id="A0A3R8UMT6"/>
<organism evidence="2 3">
    <name type="scientific">Empedobacter falsenii</name>
    <dbReference type="NCBI Taxonomy" id="343874"/>
    <lineage>
        <taxon>Bacteria</taxon>
        <taxon>Pseudomonadati</taxon>
        <taxon>Bacteroidota</taxon>
        <taxon>Flavobacteriia</taxon>
        <taxon>Flavobacteriales</taxon>
        <taxon>Weeksellaceae</taxon>
        <taxon>Empedobacter</taxon>
    </lineage>
</organism>
<feature type="domain" description="Transcription regulator PadR N-terminal" evidence="1">
    <location>
        <begin position="15"/>
        <end position="86"/>
    </location>
</feature>
<gene>
    <name evidence="2" type="ORF">EGI89_14060</name>
</gene>
<evidence type="ECO:0000313" key="2">
    <source>
        <dbReference type="EMBL" id="RRT88011.1"/>
    </source>
</evidence>
<sequence length="110" mass="13149">MKDVQFYKGTLQPIILKLLQDHKRMYGYEIIQKIRILTQDEFELKEGALYPILHKLEAENIIEVEAERVEGRIRKYYKLTEFGTKESVKRIQLLTETMLQIQKLLNPKLI</sequence>
<dbReference type="InterPro" id="IPR052509">
    <property type="entry name" value="Metal_resp_DNA-bind_regulator"/>
</dbReference>
<accession>A0A3R8UMT6</accession>
<dbReference type="SUPFAM" id="SSF46785">
    <property type="entry name" value="Winged helix' DNA-binding domain"/>
    <property type="match status" value="1"/>
</dbReference>
<dbReference type="EMBL" id="RHPO01000046">
    <property type="protein sequence ID" value="RRT88011.1"/>
    <property type="molecule type" value="Genomic_DNA"/>
</dbReference>
<dbReference type="RefSeq" id="WP_125350649.1">
    <property type="nucleotide sequence ID" value="NZ_JAAGKM010000065.1"/>
</dbReference>
<dbReference type="Gene3D" id="1.10.10.10">
    <property type="entry name" value="Winged helix-like DNA-binding domain superfamily/Winged helix DNA-binding domain"/>
    <property type="match status" value="1"/>
</dbReference>
<dbReference type="InterPro" id="IPR005149">
    <property type="entry name" value="Tscrpt_reg_PadR_N"/>
</dbReference>
<reference evidence="2 3" key="1">
    <citation type="submission" date="2018-10" db="EMBL/GenBank/DDBJ databases">
        <title>Transmission dynamics of multidrug resistant bacteria on intensive care unit surfaces.</title>
        <authorList>
            <person name="D'Souza A.W."/>
            <person name="Potter R.F."/>
            <person name="Wallace M."/>
            <person name="Shupe A."/>
            <person name="Patel S."/>
            <person name="Sun S."/>
            <person name="Gul D."/>
            <person name="Kwon J.H."/>
            <person name="Andleeb S."/>
            <person name="Burnham C.-A.D."/>
            <person name="Dantas G."/>
        </authorList>
    </citation>
    <scope>NUCLEOTIDE SEQUENCE [LARGE SCALE GENOMIC DNA]</scope>
    <source>
        <strain evidence="2 3">WF_348</strain>
    </source>
</reference>
<dbReference type="InterPro" id="IPR036390">
    <property type="entry name" value="WH_DNA-bd_sf"/>
</dbReference>
<dbReference type="Proteomes" id="UP000267844">
    <property type="component" value="Unassembled WGS sequence"/>
</dbReference>
<dbReference type="Pfam" id="PF03551">
    <property type="entry name" value="PadR"/>
    <property type="match status" value="1"/>
</dbReference>
<comment type="caution">
    <text evidence="2">The sequence shown here is derived from an EMBL/GenBank/DDBJ whole genome shotgun (WGS) entry which is preliminary data.</text>
</comment>
<evidence type="ECO:0000313" key="3">
    <source>
        <dbReference type="Proteomes" id="UP000267844"/>
    </source>
</evidence>
<protein>
    <submittedName>
        <fullName evidence="2">PadR family transcriptional regulator</fullName>
    </submittedName>
</protein>
<dbReference type="PANTHER" id="PTHR33169:SF14">
    <property type="entry name" value="TRANSCRIPTIONAL REGULATOR RV3488"/>
    <property type="match status" value="1"/>
</dbReference>
<dbReference type="PANTHER" id="PTHR33169">
    <property type="entry name" value="PADR-FAMILY TRANSCRIPTIONAL REGULATOR"/>
    <property type="match status" value="1"/>
</dbReference>